<feature type="region of interest" description="Disordered" evidence="4">
    <location>
        <begin position="518"/>
        <end position="539"/>
    </location>
</feature>
<feature type="compositionally biased region" description="Polar residues" evidence="4">
    <location>
        <begin position="407"/>
        <end position="422"/>
    </location>
</feature>
<protein>
    <recommendedName>
        <fullName evidence="5">TFIIS N-terminal domain-containing protein</fullName>
    </recommendedName>
</protein>
<feature type="compositionally biased region" description="Basic and acidic residues" evidence="4">
    <location>
        <begin position="55"/>
        <end position="73"/>
    </location>
</feature>
<evidence type="ECO:0000313" key="7">
    <source>
        <dbReference type="Proteomes" id="UP001642360"/>
    </source>
</evidence>
<dbReference type="PROSITE" id="PS51319">
    <property type="entry name" value="TFIIS_N"/>
    <property type="match status" value="1"/>
</dbReference>
<name>A0ABC8T064_9AQUA</name>
<organism evidence="6 7">
    <name type="scientific">Ilex paraguariensis</name>
    <name type="common">yerba mate</name>
    <dbReference type="NCBI Taxonomy" id="185542"/>
    <lineage>
        <taxon>Eukaryota</taxon>
        <taxon>Viridiplantae</taxon>
        <taxon>Streptophyta</taxon>
        <taxon>Embryophyta</taxon>
        <taxon>Tracheophyta</taxon>
        <taxon>Spermatophyta</taxon>
        <taxon>Magnoliopsida</taxon>
        <taxon>eudicotyledons</taxon>
        <taxon>Gunneridae</taxon>
        <taxon>Pentapetalae</taxon>
        <taxon>asterids</taxon>
        <taxon>campanulids</taxon>
        <taxon>Aquifoliales</taxon>
        <taxon>Aquifoliaceae</taxon>
        <taxon>Ilex</taxon>
    </lineage>
</organism>
<dbReference type="SUPFAM" id="SSF47676">
    <property type="entry name" value="Conserved domain common to transcription factors TFIIS, elongin A, CRSP70"/>
    <property type="match status" value="1"/>
</dbReference>
<feature type="region of interest" description="Disordered" evidence="4">
    <location>
        <begin position="1392"/>
        <end position="1413"/>
    </location>
</feature>
<evidence type="ECO:0000256" key="4">
    <source>
        <dbReference type="SAM" id="MobiDB-lite"/>
    </source>
</evidence>
<proteinExistence type="predicted"/>
<dbReference type="EMBL" id="CAUOFW020003947">
    <property type="protein sequence ID" value="CAK9162831.1"/>
    <property type="molecule type" value="Genomic_DNA"/>
</dbReference>
<feature type="compositionally biased region" description="Polar residues" evidence="4">
    <location>
        <begin position="365"/>
        <end position="376"/>
    </location>
</feature>
<dbReference type="GO" id="GO:0005634">
    <property type="term" value="C:nucleus"/>
    <property type="evidence" value="ECO:0007669"/>
    <property type="project" value="UniProtKB-SubCell"/>
</dbReference>
<dbReference type="Gene3D" id="1.20.930.10">
    <property type="entry name" value="Conserved domain common to transcription factors TFIIS, elongin A, CRSP70"/>
    <property type="match status" value="1"/>
</dbReference>
<dbReference type="PANTHER" id="PTHR46548:SF2">
    <property type="entry name" value="BAH DOMAIN-CONTAINING PROTEIN"/>
    <property type="match status" value="1"/>
</dbReference>
<feature type="region of interest" description="Disordered" evidence="4">
    <location>
        <begin position="885"/>
        <end position="929"/>
    </location>
</feature>
<dbReference type="Proteomes" id="UP001642360">
    <property type="component" value="Unassembled WGS sequence"/>
</dbReference>
<reference evidence="6 7" key="1">
    <citation type="submission" date="2024-02" db="EMBL/GenBank/DDBJ databases">
        <authorList>
            <person name="Vignale AGUSTIN F."/>
            <person name="Sosa J E."/>
            <person name="Modenutti C."/>
        </authorList>
    </citation>
    <scope>NUCLEOTIDE SEQUENCE [LARGE SCALE GENOMIC DNA]</scope>
</reference>
<evidence type="ECO:0000313" key="6">
    <source>
        <dbReference type="EMBL" id="CAK9162831.1"/>
    </source>
</evidence>
<feature type="region of interest" description="Disordered" evidence="4">
    <location>
        <begin position="1"/>
        <end position="73"/>
    </location>
</feature>
<accession>A0ABC8T064</accession>
<feature type="compositionally biased region" description="Basic and acidic residues" evidence="4">
    <location>
        <begin position="836"/>
        <end position="852"/>
    </location>
</feature>
<feature type="compositionally biased region" description="Polar residues" evidence="4">
    <location>
        <begin position="800"/>
        <end position="810"/>
    </location>
</feature>
<evidence type="ECO:0000256" key="3">
    <source>
        <dbReference type="PROSITE-ProRule" id="PRU00649"/>
    </source>
</evidence>
<comment type="subcellular location">
    <subcellularLocation>
        <location evidence="1 3">Nucleus</location>
    </subcellularLocation>
</comment>
<keyword evidence="2 3" id="KW-0539">Nucleus</keyword>
<evidence type="ECO:0000259" key="5">
    <source>
        <dbReference type="PROSITE" id="PS51319"/>
    </source>
</evidence>
<dbReference type="SMART" id="SM00509">
    <property type="entry name" value="TFS2N"/>
    <property type="match status" value="1"/>
</dbReference>
<feature type="region of interest" description="Disordered" evidence="4">
    <location>
        <begin position="338"/>
        <end position="482"/>
    </location>
</feature>
<keyword evidence="7" id="KW-1185">Reference proteome</keyword>
<dbReference type="InterPro" id="IPR035441">
    <property type="entry name" value="TFIIS/LEDGF_dom_sf"/>
</dbReference>
<feature type="domain" description="TFIIS N-terminal" evidence="5">
    <location>
        <begin position="144"/>
        <end position="230"/>
    </location>
</feature>
<comment type="caution">
    <text evidence="6">The sequence shown here is derived from an EMBL/GenBank/DDBJ whole genome shotgun (WGS) entry which is preliminary data.</text>
</comment>
<sequence>MYGSVQSGGCSPKTLNGAIGNPQSKTGSDSVQNSPSFASQVKGKKREWDDQGSDPLEREHSVKSEDADSGRFRPEQMLKSDIAKITNKGGIVDFEGAAKLVQLMQPEGADKKQELACRILLVDVIALTDRFDCLGRFVQLKGLLVLDEWLQEVHKGKIGDGSASEECDKLTEEFLFALLRALDKLPVNLHALKTCNIGKSVNHLRTHKNSEIQKKAKSLVDTWKKRVEAEMNMLDAKSSSSRGGSWPTKSAISEVSHVGSHRTGGSSEAGVKSSIIQSSASKTTPVKFCSGELVAKYSTTSHGSTKLPEPGASCTKDPISATLVGGETADLQLTMIKEEKSSSSSQSCSSDHAKTGESSFREGAWSSTGGSVNVNKMSGGVSRSRKLSNGLHGSGASVVQKEISSGRLGSSQRNMVSETPTRGTCEGGPDVPLMDNGSSPRLIVRLPNTGRSPALSSGGDSPDDPPSSTFRKASPPAHSDKLEHHDLKVKVQRDAQQATSASNTSRNLLQCRDMLPESEDVNAPSAGAFRNNLNRDGEDGEKQMEASKATCLSSRIKPKPGKSYGASFSSMNALIESCVKFSEASACASVGDDIGMNLLASVAAGEISRADVSLSSSPAACEESCFGNDVKLMPLDEDKSQSENQHNDGENGGAIADQSNSINPFGSFLHNPKPVVTNLSEDSKVASLGCEEKTAEFAAQDIIKKGDVEGEGPDQYHERQKCVATQARINSISHSKLKTRSPLFGEGANVHCTDEKATENCVVMAQEAAPSSAKVEKEANQEPPYCSSSEIPGQDKNAGHRQTSSCNLTEQKPLHVIGRKNEDTAPPSGSCDVLDMELKAEKPDEMKAGSKVVQFEKENLDIGSSAAENDSKCVPVESERKEVLSHCSVGSASHKESSVIPMQETEEQVKSSGCQSDGVEANGAEESAARANPLSISAAAGSDAAVKLDFDLNEGFPVEDGSQGELVKSSVARNSSSVHFPSPLPLSISSISGSFSASVTVASAAKGPFVPPENPLRSKGELGWKGSAATSAFRPAEPRKVLEMPLNTADATLVENSTSKQGRAFLDFDLNVPDQRVLEDLDSQNSGQVTCLESGSRDRSGGGLDLDLNRVDESPEIGQSWVCNNYRLEIPQLLSGGLSYTESNAAKGFDLNDGPGPDEVVTETVQAKSNMPFLPTVPAIRMSNTELGNFSSWFQPSNSYSALAFPSILPGRGEQSHPIVPASGSQRIVGPPTGGTPSFNPENYRGPVLSSSPAAGFPPATPFQYPGFPFETNFPFPSNSYSGSSSVHLDSSYGAPLCFPNSSTQLFGTTGVVSAHYPRPYVMRLPGGIHNVGQEGKKLGSHGLDLNAGPGGTDVRRDERLPSALRQLPVASTQALADEQVNMYQVAGGVLKRKEPDGGWDGDRISYKQSSWQ</sequence>
<feature type="region of interest" description="Disordered" evidence="4">
    <location>
        <begin position="769"/>
        <end position="852"/>
    </location>
</feature>
<dbReference type="CDD" id="cd00183">
    <property type="entry name" value="TFIIS_I"/>
    <property type="match status" value="1"/>
</dbReference>
<feature type="compositionally biased region" description="Polar residues" evidence="4">
    <location>
        <begin position="21"/>
        <end position="39"/>
    </location>
</feature>
<evidence type="ECO:0000256" key="2">
    <source>
        <dbReference type="ARBA" id="ARBA00023242"/>
    </source>
</evidence>
<dbReference type="PANTHER" id="PTHR46548">
    <property type="entry name" value="BAH AND TFIIS DOMAIN-CONTAINING PROTEIN-RELATED"/>
    <property type="match status" value="1"/>
</dbReference>
<dbReference type="Pfam" id="PF08711">
    <property type="entry name" value="Med26"/>
    <property type="match status" value="1"/>
</dbReference>
<evidence type="ECO:0000256" key="1">
    <source>
        <dbReference type="ARBA" id="ARBA00004123"/>
    </source>
</evidence>
<dbReference type="InterPro" id="IPR017923">
    <property type="entry name" value="TFIIS_N"/>
</dbReference>
<feature type="compositionally biased region" description="Basic and acidic residues" evidence="4">
    <location>
        <begin position="1392"/>
        <end position="1406"/>
    </location>
</feature>
<dbReference type="InterPro" id="IPR003617">
    <property type="entry name" value="TFIIS/CRSP70_N_sub"/>
</dbReference>
<gene>
    <name evidence="6" type="ORF">ILEXP_LOCUS31796</name>
</gene>